<dbReference type="EMBL" id="BGPR01016415">
    <property type="protein sequence ID" value="GBN72904.1"/>
    <property type="molecule type" value="Genomic_DNA"/>
</dbReference>
<gene>
    <name evidence="2" type="ORF">AVEN_57803_1</name>
</gene>
<feature type="region of interest" description="Disordered" evidence="1">
    <location>
        <begin position="1"/>
        <end position="26"/>
    </location>
</feature>
<dbReference type="OrthoDB" id="6779804at2759"/>
<protein>
    <submittedName>
        <fullName evidence="2">Uncharacterized protein</fullName>
    </submittedName>
</protein>
<evidence type="ECO:0000313" key="3">
    <source>
        <dbReference type="Proteomes" id="UP000499080"/>
    </source>
</evidence>
<feature type="compositionally biased region" description="Acidic residues" evidence="1">
    <location>
        <begin position="45"/>
        <end position="56"/>
    </location>
</feature>
<accession>A0A4Y2RAT1</accession>
<proteinExistence type="predicted"/>
<sequence length="92" mass="10638">MGRLRKLLAEVETGEESNFDNEDNGPEDVLEEILLDHESFSEHDSESEEDEVDSVNEDVHNLECFSSKDGGQWRKTKFRENIRCLNIVSRLP</sequence>
<dbReference type="AlphaFoldDB" id="A0A4Y2RAT1"/>
<feature type="region of interest" description="Disordered" evidence="1">
    <location>
        <begin position="38"/>
        <end position="58"/>
    </location>
</feature>
<comment type="caution">
    <text evidence="2">The sequence shown here is derived from an EMBL/GenBank/DDBJ whole genome shotgun (WGS) entry which is preliminary data.</text>
</comment>
<feature type="compositionally biased region" description="Acidic residues" evidence="1">
    <location>
        <begin position="12"/>
        <end position="26"/>
    </location>
</feature>
<dbReference type="Proteomes" id="UP000499080">
    <property type="component" value="Unassembled WGS sequence"/>
</dbReference>
<keyword evidence="3" id="KW-1185">Reference proteome</keyword>
<organism evidence="2 3">
    <name type="scientific">Araneus ventricosus</name>
    <name type="common">Orbweaver spider</name>
    <name type="synonym">Epeira ventricosa</name>
    <dbReference type="NCBI Taxonomy" id="182803"/>
    <lineage>
        <taxon>Eukaryota</taxon>
        <taxon>Metazoa</taxon>
        <taxon>Ecdysozoa</taxon>
        <taxon>Arthropoda</taxon>
        <taxon>Chelicerata</taxon>
        <taxon>Arachnida</taxon>
        <taxon>Araneae</taxon>
        <taxon>Araneomorphae</taxon>
        <taxon>Entelegynae</taxon>
        <taxon>Araneoidea</taxon>
        <taxon>Araneidae</taxon>
        <taxon>Araneus</taxon>
    </lineage>
</organism>
<reference evidence="2 3" key="1">
    <citation type="journal article" date="2019" name="Sci. Rep.">
        <title>Orb-weaving spider Araneus ventricosus genome elucidates the spidroin gene catalogue.</title>
        <authorList>
            <person name="Kono N."/>
            <person name="Nakamura H."/>
            <person name="Ohtoshi R."/>
            <person name="Moran D.A.P."/>
            <person name="Shinohara A."/>
            <person name="Yoshida Y."/>
            <person name="Fujiwara M."/>
            <person name="Mori M."/>
            <person name="Tomita M."/>
            <person name="Arakawa K."/>
        </authorList>
    </citation>
    <scope>NUCLEOTIDE SEQUENCE [LARGE SCALE GENOMIC DNA]</scope>
</reference>
<name>A0A4Y2RAT1_ARAVE</name>
<evidence type="ECO:0000256" key="1">
    <source>
        <dbReference type="SAM" id="MobiDB-lite"/>
    </source>
</evidence>
<evidence type="ECO:0000313" key="2">
    <source>
        <dbReference type="EMBL" id="GBN72904.1"/>
    </source>
</evidence>